<dbReference type="Pfam" id="PF01546">
    <property type="entry name" value="Peptidase_M20"/>
    <property type="match status" value="1"/>
</dbReference>
<accession>C4L6Y5</accession>
<dbReference type="PANTHER" id="PTHR42994">
    <property type="entry name" value="PEPTIDASE T"/>
    <property type="match status" value="1"/>
</dbReference>
<feature type="domain" description="Peptidase M20 dimerisation" evidence="9">
    <location>
        <begin position="177"/>
        <end position="263"/>
    </location>
</feature>
<dbReference type="STRING" id="360911.EAT1b_1150"/>
<dbReference type="SUPFAM" id="SSF55031">
    <property type="entry name" value="Bacterial exopeptidase dimerisation domain"/>
    <property type="match status" value="1"/>
</dbReference>
<evidence type="ECO:0000256" key="5">
    <source>
        <dbReference type="ARBA" id="ARBA00022833"/>
    </source>
</evidence>
<dbReference type="PROSITE" id="PS00759">
    <property type="entry name" value="ARGE_DAPE_CPG2_2"/>
    <property type="match status" value="1"/>
</dbReference>
<evidence type="ECO:0000256" key="3">
    <source>
        <dbReference type="ARBA" id="ARBA00022723"/>
    </source>
</evidence>
<protein>
    <submittedName>
        <fullName evidence="10">Peptidase T-like protein</fullName>
    </submittedName>
</protein>
<keyword evidence="11" id="KW-1185">Reference proteome</keyword>
<dbReference type="InterPro" id="IPR002933">
    <property type="entry name" value="Peptidase_M20"/>
</dbReference>
<keyword evidence="4" id="KW-0378">Hydrolase</keyword>
<organism evidence="10 11">
    <name type="scientific">Exiguobacterium sp. (strain ATCC BAA-1283 / AT1b)</name>
    <dbReference type="NCBI Taxonomy" id="360911"/>
    <lineage>
        <taxon>Bacteria</taxon>
        <taxon>Bacillati</taxon>
        <taxon>Bacillota</taxon>
        <taxon>Bacilli</taxon>
        <taxon>Bacillales</taxon>
        <taxon>Bacillales Family XII. Incertae Sedis</taxon>
        <taxon>Exiguobacterium</taxon>
    </lineage>
</organism>
<dbReference type="InterPro" id="IPR010162">
    <property type="entry name" value="PepT-like"/>
</dbReference>
<dbReference type="GO" id="GO:0004177">
    <property type="term" value="F:aminopeptidase activity"/>
    <property type="evidence" value="ECO:0007669"/>
    <property type="project" value="UniProtKB-UniRule"/>
</dbReference>
<evidence type="ECO:0000313" key="11">
    <source>
        <dbReference type="Proteomes" id="UP000000716"/>
    </source>
</evidence>
<dbReference type="InterPro" id="IPR001261">
    <property type="entry name" value="ArgE/DapE_CS"/>
</dbReference>
<keyword evidence="2" id="KW-0645">Protease</keyword>
<dbReference type="InterPro" id="IPR011650">
    <property type="entry name" value="Peptidase_M20_dimer"/>
</dbReference>
<keyword evidence="3 8" id="KW-0479">Metal-binding</keyword>
<keyword evidence="5" id="KW-0862">Zinc</keyword>
<dbReference type="GO" id="GO:0046872">
    <property type="term" value="F:metal ion binding"/>
    <property type="evidence" value="ECO:0007669"/>
    <property type="project" value="UniProtKB-UniRule"/>
</dbReference>
<dbReference type="HOGENOM" id="CLU_021802_6_0_9"/>
<dbReference type="Gene3D" id="3.30.70.360">
    <property type="match status" value="1"/>
</dbReference>
<name>C4L6Y5_EXISA</name>
<dbReference type="Proteomes" id="UP000000716">
    <property type="component" value="Chromosome"/>
</dbReference>
<feature type="binding site" evidence="8">
    <location>
        <position position="104"/>
    </location>
    <ligand>
        <name>Zn(2+)</name>
        <dbReference type="ChEBI" id="CHEBI:29105"/>
        <label>1</label>
    </ligand>
</feature>
<dbReference type="Pfam" id="PF07687">
    <property type="entry name" value="M20_dimer"/>
    <property type="match status" value="1"/>
</dbReference>
<feature type="binding site" evidence="8">
    <location>
        <position position="104"/>
    </location>
    <ligand>
        <name>Zn(2+)</name>
        <dbReference type="ChEBI" id="CHEBI:29105"/>
        <label>2</label>
    </ligand>
</feature>
<evidence type="ECO:0000256" key="1">
    <source>
        <dbReference type="ARBA" id="ARBA00001947"/>
    </source>
</evidence>
<comment type="cofactor">
    <cofactor evidence="8">
        <name>a divalent metal cation</name>
        <dbReference type="ChEBI" id="CHEBI:60240"/>
    </cofactor>
    <text evidence="8">Binds 2 divalent metal cations per subunit.</text>
</comment>
<feature type="active site" description="Proton acceptor" evidence="7">
    <location>
        <position position="137"/>
    </location>
</feature>
<evidence type="ECO:0000256" key="8">
    <source>
        <dbReference type="PIRSR" id="PIRSR001123-2"/>
    </source>
</evidence>
<evidence type="ECO:0000313" key="10">
    <source>
        <dbReference type="EMBL" id="ACQ70078.1"/>
    </source>
</evidence>
<dbReference type="KEGG" id="eat:EAT1b_1150"/>
<evidence type="ECO:0000259" key="9">
    <source>
        <dbReference type="Pfam" id="PF07687"/>
    </source>
</evidence>
<dbReference type="EMBL" id="CP001615">
    <property type="protein sequence ID" value="ACQ70078.1"/>
    <property type="molecule type" value="Genomic_DNA"/>
</dbReference>
<dbReference type="InterPro" id="IPR036264">
    <property type="entry name" value="Bact_exopeptidase_dim_dom"/>
</dbReference>
<feature type="binding site" evidence="8">
    <location>
        <position position="138"/>
    </location>
    <ligand>
        <name>Zn(2+)</name>
        <dbReference type="ChEBI" id="CHEBI:29105"/>
        <label>2</label>
    </ligand>
</feature>
<evidence type="ECO:0000256" key="2">
    <source>
        <dbReference type="ARBA" id="ARBA00022670"/>
    </source>
</evidence>
<dbReference type="SUPFAM" id="SSF53187">
    <property type="entry name" value="Zn-dependent exopeptidases"/>
    <property type="match status" value="1"/>
</dbReference>
<dbReference type="PANTHER" id="PTHR42994:SF2">
    <property type="entry name" value="PEPTIDASE"/>
    <property type="match status" value="1"/>
</dbReference>
<comment type="cofactor">
    <cofactor evidence="1">
        <name>Zn(2+)</name>
        <dbReference type="ChEBI" id="CHEBI:29105"/>
    </cofactor>
</comment>
<proteinExistence type="predicted"/>
<dbReference type="eggNOG" id="COG2195">
    <property type="taxonomic scope" value="Bacteria"/>
</dbReference>
<dbReference type="GO" id="GO:0008237">
    <property type="term" value="F:metallopeptidase activity"/>
    <property type="evidence" value="ECO:0007669"/>
    <property type="project" value="UniProtKB-KW"/>
</dbReference>
<dbReference type="Gene3D" id="3.40.630.10">
    <property type="entry name" value="Zn peptidases"/>
    <property type="match status" value="1"/>
</dbReference>
<sequence length="372" mass="40049">MSSRVTETFMDLVRIDSESYAEGPFLDELKERCARMGLEIDEDDSKDRTGLGSNNLIARLKGDSSIEPLFLSAHIDTVSPGKGIVPIIRDDIVFSEGETILAADDKAGIAIMLEVVERLQSEGARHGPIELVFTPGEEVGLLGAKALDMSTIQATHGLILDNGGSVGGIILSSPSMFSLQVDIHGRAAHAGLEPEKGISALLIASDAIQNMKLGRISEKTTANIGKISGGTGSNVVMEQVTLVGEARSLDHEACVDQVKHMILAFEQAASNHGGTVDIKTEQMIRSYRFSEDEPFVQHVAKALTDHSFEVRYEHSGGGSDANVFNESGKVALNVSIGYEAIHTIDESIPIKELEDSVSFVLRVIETMQTFRS</sequence>
<evidence type="ECO:0000256" key="6">
    <source>
        <dbReference type="ARBA" id="ARBA00023049"/>
    </source>
</evidence>
<evidence type="ECO:0000256" key="4">
    <source>
        <dbReference type="ARBA" id="ARBA00022801"/>
    </source>
</evidence>
<reference evidence="10 11" key="1">
    <citation type="journal article" date="2011" name="J. Bacteriol.">
        <title>Complete genome sequence of the Thermophilic Bacterium Exiguobacterium sp. AT1b.</title>
        <authorList>
            <person name="Vishnivetskaya T.A."/>
            <person name="Lucas S."/>
            <person name="Copeland A."/>
            <person name="Lapidus A."/>
            <person name="Glavina Del Rio T."/>
            <person name="Dalin E."/>
            <person name="Tice H."/>
            <person name="Bruce D.C."/>
            <person name="Goodwin L.A."/>
            <person name="Pitluck S."/>
            <person name="Saunders E."/>
            <person name="Brettin T."/>
            <person name="Detter C."/>
            <person name="Han C."/>
            <person name="Larimer F."/>
            <person name="Land M.L."/>
            <person name="Hauser L.J."/>
            <person name="Kyrpides N.C."/>
            <person name="Ovchinnikova G."/>
            <person name="Kathariou S."/>
            <person name="Ramaley R.F."/>
            <person name="Rodrigues D.F."/>
            <person name="Hendrix C."/>
            <person name="Richardson P."/>
            <person name="Tiedje J.M."/>
        </authorList>
    </citation>
    <scope>NUCLEOTIDE SEQUENCE [LARGE SCALE GENOMIC DNA]</scope>
    <source>
        <strain evidence="11">ATCC BAA-1283 / AT1b</strain>
    </source>
</reference>
<dbReference type="RefSeq" id="WP_012727197.1">
    <property type="nucleotide sequence ID" value="NC_012673.1"/>
</dbReference>
<dbReference type="GO" id="GO:0006508">
    <property type="term" value="P:proteolysis"/>
    <property type="evidence" value="ECO:0007669"/>
    <property type="project" value="UniProtKB-KW"/>
</dbReference>
<dbReference type="AlphaFoldDB" id="C4L6Y5"/>
<dbReference type="OrthoDB" id="9776600at2"/>
<dbReference type="NCBIfam" id="TIGR01883">
    <property type="entry name" value="PepT-like"/>
    <property type="match status" value="1"/>
</dbReference>
<keyword evidence="6" id="KW-0482">Metalloprotease</keyword>
<gene>
    <name evidence="10" type="ordered locus">EAT1b_1150</name>
</gene>
<evidence type="ECO:0000256" key="7">
    <source>
        <dbReference type="PIRSR" id="PIRSR001123-1"/>
    </source>
</evidence>